<comment type="caution">
    <text evidence="1">The sequence shown here is derived from an EMBL/GenBank/DDBJ whole genome shotgun (WGS) entry which is preliminary data.</text>
</comment>
<sequence>MTLWQESTVSFSPFAVNVYDHATTNLELILDIRPNMHNAWDIIKKVLSEPDSQFRLKGDAAVKIFMFNGYLPVTNLIIPLDLLLPTGMISKLTPDNFKVDNFQISEEEESLNCDFDVTMGKNPIQNLLDMVDMDKFSVPELNFRLIVDDCEDRPTLTLASLRSSKFELHPIADSENLQFSASLKFDQKQKAKLSQKCFPDDEDDESTPLSKFVDSITTENFIDFVIAGDRIEAYDSPSLNKVFQKVEFPVSIPFNASELSGRYLQNVTMDDVSFQLKNGTTPMISGNLKIFLNLGSLELNDFSVENIKGSADMNFLDQKFGDLNVTDWRTATTTPIRQDAGGR</sequence>
<proteinExistence type="predicted"/>
<organism evidence="1 2">
    <name type="scientific">Ambrosiozyma monospora</name>
    <name type="common">Yeast</name>
    <name type="synonym">Endomycopsis monosporus</name>
    <dbReference type="NCBI Taxonomy" id="43982"/>
    <lineage>
        <taxon>Eukaryota</taxon>
        <taxon>Fungi</taxon>
        <taxon>Dikarya</taxon>
        <taxon>Ascomycota</taxon>
        <taxon>Saccharomycotina</taxon>
        <taxon>Pichiomycetes</taxon>
        <taxon>Pichiales</taxon>
        <taxon>Pichiaceae</taxon>
        <taxon>Ambrosiozyma</taxon>
    </lineage>
</organism>
<evidence type="ECO:0000313" key="1">
    <source>
        <dbReference type="EMBL" id="GME87713.1"/>
    </source>
</evidence>
<gene>
    <name evidence="1" type="ORF">Amon02_000824000</name>
</gene>
<reference evidence="1" key="1">
    <citation type="submission" date="2023-04" db="EMBL/GenBank/DDBJ databases">
        <title>Ambrosiozyma monospora NBRC 10751.</title>
        <authorList>
            <person name="Ichikawa N."/>
            <person name="Sato H."/>
            <person name="Tonouchi N."/>
        </authorList>
    </citation>
    <scope>NUCLEOTIDE SEQUENCE</scope>
    <source>
        <strain evidence="1">NBRC 10751</strain>
    </source>
</reference>
<evidence type="ECO:0000313" key="2">
    <source>
        <dbReference type="Proteomes" id="UP001165064"/>
    </source>
</evidence>
<name>A0ACB5TG38_AMBMO</name>
<dbReference type="Proteomes" id="UP001165064">
    <property type="component" value="Unassembled WGS sequence"/>
</dbReference>
<protein>
    <submittedName>
        <fullName evidence="1">Unnamed protein product</fullName>
    </submittedName>
</protein>
<dbReference type="EMBL" id="BSXS01007180">
    <property type="protein sequence ID" value="GME87713.1"/>
    <property type="molecule type" value="Genomic_DNA"/>
</dbReference>
<keyword evidence="2" id="KW-1185">Reference proteome</keyword>
<accession>A0ACB5TG38</accession>